<dbReference type="STRING" id="983920.Y88_0148"/>
<dbReference type="Pfam" id="PF16344">
    <property type="entry name" value="FecR_C"/>
    <property type="match status" value="1"/>
</dbReference>
<keyword evidence="1" id="KW-0472">Membrane</keyword>
<dbReference type="Pfam" id="PF04773">
    <property type="entry name" value="FecR"/>
    <property type="match status" value="1"/>
</dbReference>
<feature type="domain" description="FecR N-terminal" evidence="3">
    <location>
        <begin position="2"/>
        <end position="38"/>
    </location>
</feature>
<evidence type="ECO:0000256" key="1">
    <source>
        <dbReference type="SAM" id="Phobius"/>
    </source>
</evidence>
<proteinExistence type="predicted"/>
<dbReference type="InterPro" id="IPR032623">
    <property type="entry name" value="FecR_N"/>
</dbReference>
<dbReference type="Gene3D" id="3.55.50.30">
    <property type="match status" value="1"/>
</dbReference>
<evidence type="ECO:0000313" key="6">
    <source>
        <dbReference type="Proteomes" id="UP000004728"/>
    </source>
</evidence>
<dbReference type="Gene3D" id="2.60.120.1440">
    <property type="match status" value="1"/>
</dbReference>
<dbReference type="InterPro" id="IPR032508">
    <property type="entry name" value="FecR_C"/>
</dbReference>
<feature type="transmembrane region" description="Helical" evidence="1">
    <location>
        <begin position="68"/>
        <end position="88"/>
    </location>
</feature>
<keyword evidence="1" id="KW-1133">Transmembrane helix</keyword>
<sequence>MWLVRIENGELDADERRDFEAWINADPRHASAYHEILQTWQDIADLPDLSDLAPARSARAFHGPGRRALIGFGLGAAAIAATLALMLAPTTRESDFATDIGQARDITLSDGSRVTLGAHSSLVVRYSANERRVILVGGEALFDVKHRTDRPFVVEAGATEVRDIGTRFNVNRGAASVQVEVVEGLVETRNKAATGQSRMLHQGQRLEIPVRATDPIVLSPATAKDLPLLEPHHDGQLVFENTRLADLASDINRYYAPGVHIASPAIGDLRVTAAFRSGEIPAFLDTLNAVLPVEVKRDAAGAFVIEPGAGSHS</sequence>
<dbReference type="HOGENOM" id="CLU_050192_2_1_5"/>
<feature type="domain" description="FecR protein" evidence="2">
    <location>
        <begin position="96"/>
        <end position="187"/>
    </location>
</feature>
<dbReference type="InParanoid" id="F1ZB37"/>
<accession>F1ZB37</accession>
<feature type="domain" description="Protein FecR C-terminal" evidence="4">
    <location>
        <begin position="237"/>
        <end position="296"/>
    </location>
</feature>
<protein>
    <submittedName>
        <fullName evidence="5">Anti-FecI sigma factor, FecR</fullName>
    </submittedName>
</protein>
<dbReference type="eggNOG" id="COG3712">
    <property type="taxonomic scope" value="Bacteria"/>
</dbReference>
<comment type="caution">
    <text evidence="5">The sequence shown here is derived from an EMBL/GenBank/DDBJ whole genome shotgun (WGS) entry which is preliminary data.</text>
</comment>
<dbReference type="PANTHER" id="PTHR30273">
    <property type="entry name" value="PERIPLASMIC SIGNAL SENSOR AND SIGMA FACTOR ACTIVATOR FECR-RELATED"/>
    <property type="match status" value="1"/>
</dbReference>
<dbReference type="PANTHER" id="PTHR30273:SF2">
    <property type="entry name" value="PROTEIN FECR"/>
    <property type="match status" value="1"/>
</dbReference>
<dbReference type="PIRSF" id="PIRSF018266">
    <property type="entry name" value="FecR"/>
    <property type="match status" value="1"/>
</dbReference>
<evidence type="ECO:0000259" key="3">
    <source>
        <dbReference type="Pfam" id="PF16220"/>
    </source>
</evidence>
<dbReference type="Proteomes" id="UP000004728">
    <property type="component" value="Unassembled WGS sequence"/>
</dbReference>
<dbReference type="InterPro" id="IPR006860">
    <property type="entry name" value="FecR"/>
</dbReference>
<keyword evidence="1" id="KW-0812">Transmembrane</keyword>
<evidence type="ECO:0000313" key="5">
    <source>
        <dbReference type="EMBL" id="EGD58096.1"/>
    </source>
</evidence>
<reference evidence="5 6" key="1">
    <citation type="journal article" date="2012" name="J. Bacteriol.">
        <title>Draft Genome Sequence of Novosphingobium nitrogenifigens Y88T.</title>
        <authorList>
            <person name="Strabala T.J."/>
            <person name="Macdonald L."/>
            <person name="Liu V."/>
            <person name="Smit A.M."/>
        </authorList>
    </citation>
    <scope>NUCLEOTIDE SEQUENCE [LARGE SCALE GENOMIC DNA]</scope>
    <source>
        <strain evidence="5 6">DSM 19370</strain>
    </source>
</reference>
<gene>
    <name evidence="5" type="ORF">Y88_0148</name>
</gene>
<organism evidence="5 6">
    <name type="scientific">Novosphingobium nitrogenifigens DSM 19370</name>
    <dbReference type="NCBI Taxonomy" id="983920"/>
    <lineage>
        <taxon>Bacteria</taxon>
        <taxon>Pseudomonadati</taxon>
        <taxon>Pseudomonadota</taxon>
        <taxon>Alphaproteobacteria</taxon>
        <taxon>Sphingomonadales</taxon>
        <taxon>Sphingomonadaceae</taxon>
        <taxon>Novosphingobium</taxon>
    </lineage>
</organism>
<dbReference type="EMBL" id="AEWJ01000044">
    <property type="protein sequence ID" value="EGD58096.1"/>
    <property type="molecule type" value="Genomic_DNA"/>
</dbReference>
<evidence type="ECO:0000259" key="4">
    <source>
        <dbReference type="Pfam" id="PF16344"/>
    </source>
</evidence>
<dbReference type="GO" id="GO:0016989">
    <property type="term" value="F:sigma factor antagonist activity"/>
    <property type="evidence" value="ECO:0007669"/>
    <property type="project" value="TreeGrafter"/>
</dbReference>
<evidence type="ECO:0000259" key="2">
    <source>
        <dbReference type="Pfam" id="PF04773"/>
    </source>
</evidence>
<dbReference type="AlphaFoldDB" id="F1ZB37"/>
<name>F1ZB37_9SPHN</name>
<dbReference type="OrthoDB" id="9798846at2"/>
<dbReference type="InterPro" id="IPR012373">
    <property type="entry name" value="Ferrdict_sens_TM"/>
</dbReference>
<keyword evidence="6" id="KW-1185">Reference proteome</keyword>
<dbReference type="Pfam" id="PF16220">
    <property type="entry name" value="DUF4880"/>
    <property type="match status" value="1"/>
</dbReference>